<gene>
    <name evidence="2" type="ORF">OKIOD_LOCUS15954</name>
</gene>
<evidence type="ECO:0000313" key="3">
    <source>
        <dbReference type="Proteomes" id="UP001158576"/>
    </source>
</evidence>
<dbReference type="Proteomes" id="UP001158576">
    <property type="component" value="Chromosome 2"/>
</dbReference>
<feature type="compositionally biased region" description="Basic residues" evidence="1">
    <location>
        <begin position="87"/>
        <end position="101"/>
    </location>
</feature>
<accession>A0ABN7T610</accession>
<reference evidence="2 3" key="1">
    <citation type="submission" date="2021-04" db="EMBL/GenBank/DDBJ databases">
        <authorList>
            <person name="Bliznina A."/>
        </authorList>
    </citation>
    <scope>NUCLEOTIDE SEQUENCE [LARGE SCALE GENOMIC DNA]</scope>
</reference>
<feature type="compositionally biased region" description="Low complexity" evidence="1">
    <location>
        <begin position="72"/>
        <end position="83"/>
    </location>
</feature>
<name>A0ABN7T610_OIKDI</name>
<evidence type="ECO:0000256" key="1">
    <source>
        <dbReference type="SAM" id="MobiDB-lite"/>
    </source>
</evidence>
<evidence type="ECO:0000313" key="2">
    <source>
        <dbReference type="EMBL" id="CAG5113039.1"/>
    </source>
</evidence>
<organism evidence="2 3">
    <name type="scientific">Oikopleura dioica</name>
    <name type="common">Tunicate</name>
    <dbReference type="NCBI Taxonomy" id="34765"/>
    <lineage>
        <taxon>Eukaryota</taxon>
        <taxon>Metazoa</taxon>
        <taxon>Chordata</taxon>
        <taxon>Tunicata</taxon>
        <taxon>Appendicularia</taxon>
        <taxon>Copelata</taxon>
        <taxon>Oikopleuridae</taxon>
        <taxon>Oikopleura</taxon>
    </lineage>
</organism>
<protein>
    <submittedName>
        <fullName evidence="2">Oidioi.mRNA.OKI2018_I69.chr2.g7189.t1.cds</fullName>
    </submittedName>
</protein>
<dbReference type="EMBL" id="OU015567">
    <property type="protein sequence ID" value="CAG5113039.1"/>
    <property type="molecule type" value="Genomic_DNA"/>
</dbReference>
<feature type="region of interest" description="Disordered" evidence="1">
    <location>
        <begin position="67"/>
        <end position="121"/>
    </location>
</feature>
<keyword evidence="3" id="KW-1185">Reference proteome</keyword>
<sequence>MRLFNSSLIIVCIPYAVKGPQIQQFASNEGGKRCCHRDKQTGKTTKNILRGTDADGFKRIDIETAIRNSLLEQNPPQQEPRPNGLSKARKSSSRRVTKMARRAVLSTRKEEQGCMKTDPNQFDDDAIECAIRISLMEQKKEKEKK</sequence>
<proteinExistence type="predicted"/>